<proteinExistence type="predicted"/>
<accession>A0A7W0I9W8</accession>
<evidence type="ECO:0000313" key="3">
    <source>
        <dbReference type="Proteomes" id="UP000545761"/>
    </source>
</evidence>
<evidence type="ECO:0008006" key="4">
    <source>
        <dbReference type="Google" id="ProtNLM"/>
    </source>
</evidence>
<dbReference type="RefSeq" id="WP_181658669.1">
    <property type="nucleotide sequence ID" value="NZ_JACEHE010000010.1"/>
</dbReference>
<name>A0A7W0I9W8_9ACTN</name>
<evidence type="ECO:0000256" key="1">
    <source>
        <dbReference type="SAM" id="Phobius"/>
    </source>
</evidence>
<comment type="caution">
    <text evidence="2">The sequence shown here is derived from an EMBL/GenBank/DDBJ whole genome shotgun (WGS) entry which is preliminary data.</text>
</comment>
<dbReference type="EMBL" id="JACEHE010000010">
    <property type="protein sequence ID" value="MBA2947703.1"/>
    <property type="molecule type" value="Genomic_DNA"/>
</dbReference>
<sequence>MHDSTLRLSGRRLRGLLAQPNVLFGGVYGAVLASSMAAALTEYGETSRSDRLSHAAWLLFTAAASALAHGYAHVIAARGNQARLGLRGSLRVMVAEWPLLVAALPTVLMLFGAGTGWWKSEGIESVAFVFNIVLLFALGLSSARVARRTWRSSLGIGCVDALFGVIVVVANALIK</sequence>
<keyword evidence="1" id="KW-1133">Transmembrane helix</keyword>
<feature type="transmembrane region" description="Helical" evidence="1">
    <location>
        <begin position="97"/>
        <end position="117"/>
    </location>
</feature>
<protein>
    <recommendedName>
        <fullName evidence="4">Integral membrane protein</fullName>
    </recommendedName>
</protein>
<reference evidence="2 3" key="1">
    <citation type="submission" date="2020-07" db="EMBL/GenBank/DDBJ databases">
        <title>Streptomyces isolated from Indian soil.</title>
        <authorList>
            <person name="Mandal S."/>
            <person name="Maiti P.K."/>
        </authorList>
    </citation>
    <scope>NUCLEOTIDE SEQUENCE [LARGE SCALE GENOMIC DNA]</scope>
    <source>
        <strain evidence="2 3">PSKA28</strain>
    </source>
</reference>
<keyword evidence="1" id="KW-0472">Membrane</keyword>
<feature type="transmembrane region" description="Helical" evidence="1">
    <location>
        <begin position="123"/>
        <end position="142"/>
    </location>
</feature>
<dbReference type="AlphaFoldDB" id="A0A7W0I9W8"/>
<keyword evidence="1" id="KW-0812">Transmembrane</keyword>
<dbReference type="Proteomes" id="UP000545761">
    <property type="component" value="Unassembled WGS sequence"/>
</dbReference>
<organism evidence="2 3">
    <name type="scientific">Streptomyces himalayensis subsp. himalayensis</name>
    <dbReference type="NCBI Taxonomy" id="2756131"/>
    <lineage>
        <taxon>Bacteria</taxon>
        <taxon>Bacillati</taxon>
        <taxon>Actinomycetota</taxon>
        <taxon>Actinomycetes</taxon>
        <taxon>Kitasatosporales</taxon>
        <taxon>Streptomycetaceae</taxon>
        <taxon>Streptomyces</taxon>
        <taxon>Streptomyces himalayensis</taxon>
    </lineage>
</organism>
<evidence type="ECO:0000313" key="2">
    <source>
        <dbReference type="EMBL" id="MBA2947703.1"/>
    </source>
</evidence>
<feature type="transmembrane region" description="Helical" evidence="1">
    <location>
        <begin position="21"/>
        <end position="43"/>
    </location>
</feature>
<feature type="transmembrane region" description="Helical" evidence="1">
    <location>
        <begin position="154"/>
        <end position="174"/>
    </location>
</feature>
<gene>
    <name evidence="2" type="ORF">H1D24_18290</name>
</gene>
<feature type="transmembrane region" description="Helical" evidence="1">
    <location>
        <begin position="55"/>
        <end position="76"/>
    </location>
</feature>